<gene>
    <name evidence="2" type="ORF">B0J13DRAFT_237871</name>
</gene>
<organism evidence="2 3">
    <name type="scientific">Dactylonectria estremocensis</name>
    <dbReference type="NCBI Taxonomy" id="1079267"/>
    <lineage>
        <taxon>Eukaryota</taxon>
        <taxon>Fungi</taxon>
        <taxon>Dikarya</taxon>
        <taxon>Ascomycota</taxon>
        <taxon>Pezizomycotina</taxon>
        <taxon>Sordariomycetes</taxon>
        <taxon>Hypocreomycetidae</taxon>
        <taxon>Hypocreales</taxon>
        <taxon>Nectriaceae</taxon>
        <taxon>Dactylonectria</taxon>
    </lineage>
</organism>
<keyword evidence="3" id="KW-1185">Reference proteome</keyword>
<dbReference type="AlphaFoldDB" id="A0A9P9D989"/>
<accession>A0A9P9D989</accession>
<dbReference type="OrthoDB" id="4870878at2759"/>
<dbReference type="EMBL" id="JAGMUU010000041">
    <property type="protein sequence ID" value="KAH7114747.1"/>
    <property type="molecule type" value="Genomic_DNA"/>
</dbReference>
<reference evidence="2" key="1">
    <citation type="journal article" date="2021" name="Nat. Commun.">
        <title>Genetic determinants of endophytism in the Arabidopsis root mycobiome.</title>
        <authorList>
            <person name="Mesny F."/>
            <person name="Miyauchi S."/>
            <person name="Thiergart T."/>
            <person name="Pickel B."/>
            <person name="Atanasova L."/>
            <person name="Karlsson M."/>
            <person name="Huettel B."/>
            <person name="Barry K.W."/>
            <person name="Haridas S."/>
            <person name="Chen C."/>
            <person name="Bauer D."/>
            <person name="Andreopoulos W."/>
            <person name="Pangilinan J."/>
            <person name="LaButti K."/>
            <person name="Riley R."/>
            <person name="Lipzen A."/>
            <person name="Clum A."/>
            <person name="Drula E."/>
            <person name="Henrissat B."/>
            <person name="Kohler A."/>
            <person name="Grigoriev I.V."/>
            <person name="Martin F.M."/>
            <person name="Hacquard S."/>
        </authorList>
    </citation>
    <scope>NUCLEOTIDE SEQUENCE</scope>
    <source>
        <strain evidence="2">MPI-CAGE-AT-0021</strain>
    </source>
</reference>
<dbReference type="Proteomes" id="UP000717696">
    <property type="component" value="Unassembled WGS sequence"/>
</dbReference>
<evidence type="ECO:0000256" key="1">
    <source>
        <dbReference type="SAM" id="SignalP"/>
    </source>
</evidence>
<protein>
    <recommendedName>
        <fullName evidence="4">Secreted protein</fullName>
    </recommendedName>
</protein>
<keyword evidence="1" id="KW-0732">Signal</keyword>
<sequence length="147" mass="16105">MPGDSFSLLRAFLTVSSLSSSSLASAAAMSAGILLPTKSLSRAFDTSMMPPSDGQRDCCTYRLYGSHWLGTLSPLTFVVLVPYQDLVKLLKPFEVASNQLQGSGVPGARSTCGSFDEYFPVFEILLTDDAFDLTRIYKRRVRFDSNL</sequence>
<proteinExistence type="predicted"/>
<name>A0A9P9D989_9HYPO</name>
<feature type="chain" id="PRO_5040485137" description="Secreted protein" evidence="1">
    <location>
        <begin position="25"/>
        <end position="147"/>
    </location>
</feature>
<evidence type="ECO:0000313" key="2">
    <source>
        <dbReference type="EMBL" id="KAH7114747.1"/>
    </source>
</evidence>
<evidence type="ECO:0000313" key="3">
    <source>
        <dbReference type="Proteomes" id="UP000717696"/>
    </source>
</evidence>
<comment type="caution">
    <text evidence="2">The sequence shown here is derived from an EMBL/GenBank/DDBJ whole genome shotgun (WGS) entry which is preliminary data.</text>
</comment>
<feature type="signal peptide" evidence="1">
    <location>
        <begin position="1"/>
        <end position="24"/>
    </location>
</feature>
<evidence type="ECO:0008006" key="4">
    <source>
        <dbReference type="Google" id="ProtNLM"/>
    </source>
</evidence>